<evidence type="ECO:0000259" key="1">
    <source>
        <dbReference type="Pfam" id="PF01425"/>
    </source>
</evidence>
<reference evidence="2" key="1">
    <citation type="submission" date="2020-04" db="EMBL/GenBank/DDBJ databases">
        <title>Nitratireductor sp. nov. isolated from mangrove soil.</title>
        <authorList>
            <person name="Ye Y."/>
        </authorList>
    </citation>
    <scope>NUCLEOTIDE SEQUENCE</scope>
    <source>
        <strain evidence="2">SY7</strain>
    </source>
</reference>
<dbReference type="RefSeq" id="WP_146298259.1">
    <property type="nucleotide sequence ID" value="NZ_CP042301.2"/>
</dbReference>
<keyword evidence="2" id="KW-0378">Hydrolase</keyword>
<dbReference type="KEGG" id="niy:FQ775_04020"/>
<feature type="domain" description="Amidase" evidence="1">
    <location>
        <begin position="28"/>
        <end position="428"/>
    </location>
</feature>
<dbReference type="InterPro" id="IPR036928">
    <property type="entry name" value="AS_sf"/>
</dbReference>
<dbReference type="PANTHER" id="PTHR42678">
    <property type="entry name" value="AMIDASE"/>
    <property type="match status" value="1"/>
</dbReference>
<dbReference type="OrthoDB" id="9811471at2"/>
<evidence type="ECO:0000313" key="2">
    <source>
        <dbReference type="EMBL" id="QDY99603.1"/>
    </source>
</evidence>
<organism evidence="2 3">
    <name type="scientific">Nitratireductor mangrovi</name>
    <dbReference type="NCBI Taxonomy" id="2599600"/>
    <lineage>
        <taxon>Bacteria</taxon>
        <taxon>Pseudomonadati</taxon>
        <taxon>Pseudomonadota</taxon>
        <taxon>Alphaproteobacteria</taxon>
        <taxon>Hyphomicrobiales</taxon>
        <taxon>Phyllobacteriaceae</taxon>
        <taxon>Nitratireductor</taxon>
    </lineage>
</organism>
<dbReference type="Gene3D" id="3.90.1300.10">
    <property type="entry name" value="Amidase signature (AS) domain"/>
    <property type="match status" value="1"/>
</dbReference>
<name>A0A5B8KVD3_9HYPH</name>
<evidence type="ECO:0000313" key="3">
    <source>
        <dbReference type="Proteomes" id="UP000321389"/>
    </source>
</evidence>
<keyword evidence="3" id="KW-1185">Reference proteome</keyword>
<dbReference type="EMBL" id="CP042301">
    <property type="protein sequence ID" value="QDY99603.1"/>
    <property type="molecule type" value="Genomic_DNA"/>
</dbReference>
<dbReference type="EC" id="3.5.1.4" evidence="2"/>
<dbReference type="SUPFAM" id="SSF75304">
    <property type="entry name" value="Amidase signature (AS) enzymes"/>
    <property type="match status" value="1"/>
</dbReference>
<proteinExistence type="predicted"/>
<dbReference type="InterPro" id="IPR023631">
    <property type="entry name" value="Amidase_dom"/>
</dbReference>
<accession>A0A5B8KVD3</accession>
<dbReference type="AlphaFoldDB" id="A0A5B8KVD3"/>
<dbReference type="Pfam" id="PF01425">
    <property type="entry name" value="Amidase"/>
    <property type="match status" value="1"/>
</dbReference>
<gene>
    <name evidence="2" type="ORF">FQ775_04020</name>
</gene>
<dbReference type="GO" id="GO:0004040">
    <property type="term" value="F:amidase activity"/>
    <property type="evidence" value="ECO:0007669"/>
    <property type="project" value="UniProtKB-EC"/>
</dbReference>
<dbReference type="Proteomes" id="UP000321389">
    <property type="component" value="Chromosome"/>
</dbReference>
<dbReference type="PANTHER" id="PTHR42678:SF34">
    <property type="entry name" value="OS04G0183300 PROTEIN"/>
    <property type="match status" value="1"/>
</dbReference>
<sequence length="480" mass="50446">MDVEQILASGSVTELTRSYREKRLSVREAVEWYLTRIRARNGSGDAINAIREVAPRVLEDADLADRRLASGRANDEPLVGVPVVLKDNVTTADGMATTIGARALKDFLPRRDATIVARLKRAGALVLGKANMTEFADYASDIMPSEFSGAGGVVRNPRGPRFDRGQGSSVGSAASVAAAFAPFAIGGESQNSIQSPASATGIVGFKPTVGLVSRAGVAPLVPSQDSIGPFARTVEDAIVVAAIMSGSDARDSISYLRGVPALEMPKTADLRYATIGVPRTAMADMIEDDATQGMFDKVLSALAKAGARIIDPCDVPSAPELAPLRSSVFRTEFKQAIGEFLQEHRAPCGMASLADIIAWNEAHPEAIPYGQSLLLAAEATSGLEDPAYRVDRLNDVRLATTEGIDAALAAGAADILIAPMGVAAKLTGKAGAPALSIPIGWHPNGSRFGISLFTRVGQDMRLLSIGRSVERVVESPFQPS</sequence>
<protein>
    <submittedName>
        <fullName evidence="2">Amidase</fullName>
        <ecNumber evidence="2">3.5.1.4</ecNumber>
    </submittedName>
</protein>